<name>A0A067PXW6_9AGAM</name>
<evidence type="ECO:0008006" key="4">
    <source>
        <dbReference type="Google" id="ProtNLM"/>
    </source>
</evidence>
<evidence type="ECO:0000313" key="3">
    <source>
        <dbReference type="Proteomes" id="UP000027265"/>
    </source>
</evidence>
<evidence type="ECO:0000256" key="1">
    <source>
        <dbReference type="SAM" id="MobiDB-lite"/>
    </source>
</evidence>
<proteinExistence type="predicted"/>
<dbReference type="AlphaFoldDB" id="A0A067PXW6"/>
<sequence>MWRSARTTSVPSTPQVIIRRHAPAKAYTRARLPDDMDASPSSSTLEHSASGPTTATSSEHEDASEFPDELGQIRALLRPPPIPGVENWGIPPESTEPCDPAVLAKVSQFISLKRNPTNPKHFNDSLMANRSFRNPHLYAQLVDFVDVDERTTNFPKRVWDPEDVKDEWFADRIGT</sequence>
<keyword evidence="3" id="KW-1185">Reference proteome</keyword>
<dbReference type="Proteomes" id="UP000027265">
    <property type="component" value="Unassembled WGS sequence"/>
</dbReference>
<dbReference type="EMBL" id="KL197717">
    <property type="protein sequence ID" value="KDQ58725.1"/>
    <property type="molecule type" value="Genomic_DNA"/>
</dbReference>
<dbReference type="OrthoDB" id="1714508at2759"/>
<dbReference type="PANTHER" id="PTHR13464">
    <property type="entry name" value="TRANSCRIPTIONAL REGULATOR PROTEIN HCNGP"/>
    <property type="match status" value="1"/>
</dbReference>
<evidence type="ECO:0000313" key="2">
    <source>
        <dbReference type="EMBL" id="KDQ58725.1"/>
    </source>
</evidence>
<dbReference type="GO" id="GO:0006355">
    <property type="term" value="P:regulation of DNA-templated transcription"/>
    <property type="evidence" value="ECO:0007669"/>
    <property type="project" value="InterPro"/>
</dbReference>
<feature type="compositionally biased region" description="Polar residues" evidence="1">
    <location>
        <begin position="1"/>
        <end position="15"/>
    </location>
</feature>
<dbReference type="PANTHER" id="PTHR13464:SF0">
    <property type="entry name" value="SAP30-BINDING PROTEIN"/>
    <property type="match status" value="1"/>
</dbReference>
<accession>A0A067PXW6</accession>
<dbReference type="InterPro" id="IPR012479">
    <property type="entry name" value="SAP30BP"/>
</dbReference>
<protein>
    <recommendedName>
        <fullName evidence="4">HCNGP-domain-containing protein</fullName>
    </recommendedName>
</protein>
<feature type="compositionally biased region" description="Polar residues" evidence="1">
    <location>
        <begin position="39"/>
        <end position="57"/>
    </location>
</feature>
<dbReference type="Pfam" id="PF07818">
    <property type="entry name" value="HCNGP"/>
    <property type="match status" value="1"/>
</dbReference>
<organism evidence="2 3">
    <name type="scientific">Jaapia argillacea MUCL 33604</name>
    <dbReference type="NCBI Taxonomy" id="933084"/>
    <lineage>
        <taxon>Eukaryota</taxon>
        <taxon>Fungi</taxon>
        <taxon>Dikarya</taxon>
        <taxon>Basidiomycota</taxon>
        <taxon>Agaricomycotina</taxon>
        <taxon>Agaricomycetes</taxon>
        <taxon>Agaricomycetidae</taxon>
        <taxon>Jaapiales</taxon>
        <taxon>Jaapiaceae</taxon>
        <taxon>Jaapia</taxon>
    </lineage>
</organism>
<gene>
    <name evidence="2" type="ORF">JAAARDRAFT_128486</name>
</gene>
<dbReference type="STRING" id="933084.A0A067PXW6"/>
<dbReference type="HOGENOM" id="CLU_074178_1_0_1"/>
<feature type="region of interest" description="Disordered" evidence="1">
    <location>
        <begin position="1"/>
        <end position="67"/>
    </location>
</feature>
<reference evidence="3" key="1">
    <citation type="journal article" date="2014" name="Proc. Natl. Acad. Sci. U.S.A.">
        <title>Extensive sampling of basidiomycete genomes demonstrates inadequacy of the white-rot/brown-rot paradigm for wood decay fungi.</title>
        <authorList>
            <person name="Riley R."/>
            <person name="Salamov A.A."/>
            <person name="Brown D.W."/>
            <person name="Nagy L.G."/>
            <person name="Floudas D."/>
            <person name="Held B.W."/>
            <person name="Levasseur A."/>
            <person name="Lombard V."/>
            <person name="Morin E."/>
            <person name="Otillar R."/>
            <person name="Lindquist E.A."/>
            <person name="Sun H."/>
            <person name="LaButti K.M."/>
            <person name="Schmutz J."/>
            <person name="Jabbour D."/>
            <person name="Luo H."/>
            <person name="Baker S.E."/>
            <person name="Pisabarro A.G."/>
            <person name="Walton J.D."/>
            <person name="Blanchette R.A."/>
            <person name="Henrissat B."/>
            <person name="Martin F."/>
            <person name="Cullen D."/>
            <person name="Hibbett D.S."/>
            <person name="Grigoriev I.V."/>
        </authorList>
    </citation>
    <scope>NUCLEOTIDE SEQUENCE [LARGE SCALE GENOMIC DNA]</scope>
    <source>
        <strain evidence="3">MUCL 33604</strain>
    </source>
</reference>
<dbReference type="GO" id="GO:0005634">
    <property type="term" value="C:nucleus"/>
    <property type="evidence" value="ECO:0007669"/>
    <property type="project" value="TreeGrafter"/>
</dbReference>
<dbReference type="InParanoid" id="A0A067PXW6"/>